<accession>A0A2W5S7P7</accession>
<dbReference type="SUPFAM" id="SSF56601">
    <property type="entry name" value="beta-lactamase/transpeptidase-like"/>
    <property type="match status" value="1"/>
</dbReference>
<dbReference type="InterPro" id="IPR050789">
    <property type="entry name" value="Diverse_Enzym_Activities"/>
</dbReference>
<dbReference type="PANTHER" id="PTHR43283">
    <property type="entry name" value="BETA-LACTAMASE-RELATED"/>
    <property type="match status" value="1"/>
</dbReference>
<dbReference type="Gene3D" id="3.40.710.10">
    <property type="entry name" value="DD-peptidase/beta-lactamase superfamily"/>
    <property type="match status" value="1"/>
</dbReference>
<proteinExistence type="predicted"/>
<evidence type="ECO:0000313" key="2">
    <source>
        <dbReference type="EMBL" id="PZQ97839.1"/>
    </source>
</evidence>
<name>A0A2W5S7P7_CERSP</name>
<evidence type="ECO:0000259" key="1">
    <source>
        <dbReference type="Pfam" id="PF00144"/>
    </source>
</evidence>
<dbReference type="PANTHER" id="PTHR43283:SF7">
    <property type="entry name" value="BETA-LACTAMASE-RELATED DOMAIN-CONTAINING PROTEIN"/>
    <property type="match status" value="1"/>
</dbReference>
<comment type="caution">
    <text evidence="2">The sequence shown here is derived from an EMBL/GenBank/DDBJ whole genome shotgun (WGS) entry which is preliminary data.</text>
</comment>
<dbReference type="GO" id="GO:0016787">
    <property type="term" value="F:hydrolase activity"/>
    <property type="evidence" value="ECO:0007669"/>
    <property type="project" value="UniProtKB-KW"/>
</dbReference>
<sequence>MDSYRNSDATPPVMVGSPPPAEWRIPRLNWDRPPWNRWAFQHIREMLPTAAIRRAARPSPLPETAGRLDDLTYSGADGQQTSFAEMLEETYTDAMLVWKDGQILHESYHNGMDAQTPHLLQSVSKSITAGASASLIEEGLLDPAAPITDYLPELARTAWNGATLQQVMDMTTGVRFDETYHHRDSDAGKMDVAAGWKLPPPDFDTSDWPRSIWDQILGLTIADAEHGARFHYRSIETDILAHAMQRVTGQPLARIISERLWQPLGCAEDASITIDSAGYGLACGGISATLRDMARFGIALLNDGQIDGRQVIPRAFVEDTRSGPHGLFDDYSRETLPNGCYRNQFWIEDAQRGRFMCRGVFGQMVYVATDARVVAVKFSTYPEFLSRPFFLSAMAAFHAVAGP</sequence>
<feature type="domain" description="Beta-lactamase-related" evidence="1">
    <location>
        <begin position="93"/>
        <end position="381"/>
    </location>
</feature>
<reference evidence="2 3" key="1">
    <citation type="submission" date="2017-08" db="EMBL/GenBank/DDBJ databases">
        <title>Infants hospitalized years apart are colonized by the same room-sourced microbial strains.</title>
        <authorList>
            <person name="Brooks B."/>
            <person name="Olm M.R."/>
            <person name="Firek B.A."/>
            <person name="Baker R."/>
            <person name="Thomas B.C."/>
            <person name="Morowitz M.J."/>
            <person name="Banfield J.F."/>
        </authorList>
    </citation>
    <scope>NUCLEOTIDE SEQUENCE [LARGE SCALE GENOMIC DNA]</scope>
    <source>
        <strain evidence="2">S2_003_000_R2_11</strain>
    </source>
</reference>
<dbReference type="Proteomes" id="UP000248975">
    <property type="component" value="Unassembled WGS sequence"/>
</dbReference>
<dbReference type="AlphaFoldDB" id="A0A2W5S7P7"/>
<dbReference type="EMBL" id="QFQS01000002">
    <property type="protein sequence ID" value="PZQ97839.1"/>
    <property type="molecule type" value="Genomic_DNA"/>
</dbReference>
<gene>
    <name evidence="2" type="ORF">DI533_11850</name>
</gene>
<protein>
    <submittedName>
        <fullName evidence="2">6-aminohexanoate hydrolase</fullName>
    </submittedName>
</protein>
<evidence type="ECO:0000313" key="3">
    <source>
        <dbReference type="Proteomes" id="UP000248975"/>
    </source>
</evidence>
<organism evidence="2 3">
    <name type="scientific">Cereibacter sphaeroides</name>
    <name type="common">Rhodobacter sphaeroides</name>
    <dbReference type="NCBI Taxonomy" id="1063"/>
    <lineage>
        <taxon>Bacteria</taxon>
        <taxon>Pseudomonadati</taxon>
        <taxon>Pseudomonadota</taxon>
        <taxon>Alphaproteobacteria</taxon>
        <taxon>Rhodobacterales</taxon>
        <taxon>Paracoccaceae</taxon>
        <taxon>Cereibacter</taxon>
    </lineage>
</organism>
<keyword evidence="2" id="KW-0378">Hydrolase</keyword>
<dbReference type="InterPro" id="IPR012338">
    <property type="entry name" value="Beta-lactam/transpept-like"/>
</dbReference>
<dbReference type="Pfam" id="PF00144">
    <property type="entry name" value="Beta-lactamase"/>
    <property type="match status" value="1"/>
</dbReference>
<dbReference type="InterPro" id="IPR001466">
    <property type="entry name" value="Beta-lactam-related"/>
</dbReference>